<feature type="region of interest" description="Disordered" evidence="1">
    <location>
        <begin position="219"/>
        <end position="280"/>
    </location>
</feature>
<gene>
    <name evidence="2" type="ORF">K3136_00575</name>
</gene>
<feature type="compositionally biased region" description="Basic and acidic residues" evidence="1">
    <location>
        <begin position="219"/>
        <end position="238"/>
    </location>
</feature>
<accession>A0ABX9A2A4</accession>
<proteinExistence type="predicted"/>
<keyword evidence="3" id="KW-1185">Reference proteome</keyword>
<feature type="region of interest" description="Disordered" evidence="1">
    <location>
        <begin position="1"/>
        <end position="20"/>
    </location>
</feature>
<dbReference type="RefSeq" id="WP_221430999.1">
    <property type="nucleotide sequence ID" value="NZ_CP081294.1"/>
</dbReference>
<evidence type="ECO:0000313" key="3">
    <source>
        <dbReference type="Proteomes" id="UP000824321"/>
    </source>
</evidence>
<name>A0ABX9A2A4_9SPHN</name>
<dbReference type="Proteomes" id="UP000824321">
    <property type="component" value="Chromosome"/>
</dbReference>
<evidence type="ECO:0000256" key="1">
    <source>
        <dbReference type="SAM" id="MobiDB-lite"/>
    </source>
</evidence>
<reference evidence="2 3" key="1">
    <citation type="submission" date="2021-08" db="EMBL/GenBank/DDBJ databases">
        <title>Comparative Genomics Analysis of the Genus Qipengyuania Reveals Extensive Genetic Diversity and Metabolic Versatility, Including the Description of Fifteen Novel Species.</title>
        <authorList>
            <person name="Liu Y."/>
        </authorList>
    </citation>
    <scope>NUCLEOTIDE SEQUENCE [LARGE SCALE GENOMIC DNA]</scope>
    <source>
        <strain evidence="2 3">1NDH1</strain>
    </source>
</reference>
<organism evidence="2 3">
    <name type="scientific">Qipengyuania gelatinilytica</name>
    <dbReference type="NCBI Taxonomy" id="2867231"/>
    <lineage>
        <taxon>Bacteria</taxon>
        <taxon>Pseudomonadati</taxon>
        <taxon>Pseudomonadota</taxon>
        <taxon>Alphaproteobacteria</taxon>
        <taxon>Sphingomonadales</taxon>
        <taxon>Erythrobacteraceae</taxon>
        <taxon>Qipengyuania</taxon>
    </lineage>
</organism>
<evidence type="ECO:0000313" key="2">
    <source>
        <dbReference type="EMBL" id="QZD95259.1"/>
    </source>
</evidence>
<evidence type="ECO:0008006" key="4">
    <source>
        <dbReference type="Google" id="ProtNLM"/>
    </source>
</evidence>
<sequence>MDDDAPDTARTPKHLGTLPAFTPVPRLRDRSNGWKPHVQQAFIEALADTGSVASACRAVNRSTHGAYQLRRQPGAEEFAAAWEAALDFGMRRIEDVAMDRALNGVEVPVYSYGQLVGTRISYNDRLLMFMLRNRAPERFAEGRAKGLNAVGTMELERKKKEWRKEWEAERNSVSVADIRASIDRKVEALRQKILERERRQSPRVKRLREELEQAVEADRAAGYCPERDPEHELYDPHHGTRGRVGPSLPLLTSSKGESEVEEDSEEENPRWRSIKDEGWD</sequence>
<feature type="compositionally biased region" description="Basic and acidic residues" evidence="1">
    <location>
        <begin position="267"/>
        <end position="280"/>
    </location>
</feature>
<protein>
    <recommendedName>
        <fullName evidence="4">Terminase</fullName>
    </recommendedName>
</protein>
<dbReference type="EMBL" id="CP081294">
    <property type="protein sequence ID" value="QZD95259.1"/>
    <property type="molecule type" value="Genomic_DNA"/>
</dbReference>